<dbReference type="PANTHER" id="PTHR43105">
    <property type="entry name" value="RESPIRATORY NITRATE REDUCTASE"/>
    <property type="match status" value="1"/>
</dbReference>
<dbReference type="EC" id="7.1.1.-" evidence="11"/>
<dbReference type="Gene3D" id="3.40.228.10">
    <property type="entry name" value="Dimethylsulfoxide Reductase, domain 2"/>
    <property type="match status" value="1"/>
</dbReference>
<evidence type="ECO:0000256" key="7">
    <source>
        <dbReference type="ARBA" id="ARBA00023014"/>
    </source>
</evidence>
<evidence type="ECO:0000259" key="13">
    <source>
        <dbReference type="PROSITE" id="PS51669"/>
    </source>
</evidence>
<dbReference type="Pfam" id="PF10588">
    <property type="entry name" value="NADH-G_4Fe-4S_3"/>
    <property type="match status" value="1"/>
</dbReference>
<keyword evidence="4 11" id="KW-0479">Metal-binding</keyword>
<gene>
    <name evidence="15" type="ordered locus">Hneap_1958</name>
</gene>
<evidence type="ECO:0000259" key="14">
    <source>
        <dbReference type="PROSITE" id="PS51839"/>
    </source>
</evidence>
<dbReference type="SUPFAM" id="SSF54292">
    <property type="entry name" value="2Fe-2S ferredoxin-like"/>
    <property type="match status" value="1"/>
</dbReference>
<dbReference type="Pfam" id="PF13510">
    <property type="entry name" value="Fer2_4"/>
    <property type="match status" value="1"/>
</dbReference>
<comment type="subunit">
    <text evidence="9">Composed of 13 different subunits. Subunits NuoCD, E, F, and G constitute the peripheral sector of the complex.</text>
</comment>
<dbReference type="AlphaFoldDB" id="D0L257"/>
<dbReference type="Proteomes" id="UP000009102">
    <property type="component" value="Chromosome"/>
</dbReference>
<comment type="function">
    <text evidence="11">NDH-1 shuttles electrons from NADH, via FMN and iron-sulfur (Fe-S) centers, to quinones in the respiratory chain. Couples the redox reaction to proton translocation (for every two electrons transferred, four hydrogen ions are translocated across the cytoplasmic membrane), and thus conserves the redox energy in a proton gradient.</text>
</comment>
<evidence type="ECO:0000256" key="5">
    <source>
        <dbReference type="ARBA" id="ARBA00022967"/>
    </source>
</evidence>
<dbReference type="InterPro" id="IPR000283">
    <property type="entry name" value="NADH_UbQ_OxRdtase_75kDa_su_CS"/>
</dbReference>
<evidence type="ECO:0000256" key="8">
    <source>
        <dbReference type="ARBA" id="ARBA00023027"/>
    </source>
</evidence>
<dbReference type="PROSITE" id="PS51085">
    <property type="entry name" value="2FE2S_FER_2"/>
    <property type="match status" value="1"/>
</dbReference>
<dbReference type="GO" id="GO:0046872">
    <property type="term" value="F:metal ion binding"/>
    <property type="evidence" value="ECO:0007669"/>
    <property type="project" value="UniProtKB-UniRule"/>
</dbReference>
<reference evidence="15 16" key="1">
    <citation type="submission" date="2009-10" db="EMBL/GenBank/DDBJ databases">
        <title>Complete sequence of Halothiobacillus neapolitanus c2.</title>
        <authorList>
            <consortium name="US DOE Joint Genome Institute"/>
            <person name="Lucas S."/>
            <person name="Copeland A."/>
            <person name="Lapidus A."/>
            <person name="Glavina del Rio T."/>
            <person name="Tice H."/>
            <person name="Bruce D."/>
            <person name="Goodwin L."/>
            <person name="Pitluck S."/>
            <person name="Davenport K."/>
            <person name="Brettin T."/>
            <person name="Detter J.C."/>
            <person name="Han C."/>
            <person name="Tapia R."/>
            <person name="Larimer F."/>
            <person name="Land M."/>
            <person name="Hauser L."/>
            <person name="Kyrpides N."/>
            <person name="Mikhailova N."/>
            <person name="Kerfeld C."/>
            <person name="Cannon G."/>
            <person name="Heinhort S."/>
        </authorList>
    </citation>
    <scope>NUCLEOTIDE SEQUENCE [LARGE SCALE GENOMIC DNA]</scope>
    <source>
        <strain evidence="16">ATCC 23641 / c2</strain>
    </source>
</reference>
<dbReference type="InterPro" id="IPR001041">
    <property type="entry name" value="2Fe-2S_ferredoxin-type"/>
</dbReference>
<evidence type="ECO:0000256" key="9">
    <source>
        <dbReference type="ARBA" id="ARBA00026021"/>
    </source>
</evidence>
<comment type="cofactor">
    <cofactor evidence="1 11">
        <name>[4Fe-4S] cluster</name>
        <dbReference type="ChEBI" id="CHEBI:49883"/>
    </cofactor>
</comment>
<evidence type="ECO:0000256" key="1">
    <source>
        <dbReference type="ARBA" id="ARBA00001966"/>
    </source>
</evidence>
<dbReference type="InterPro" id="IPR006656">
    <property type="entry name" value="Mopterin_OxRdtase"/>
</dbReference>
<evidence type="ECO:0000256" key="11">
    <source>
        <dbReference type="RuleBase" id="RU003525"/>
    </source>
</evidence>
<dbReference type="CDD" id="cd00207">
    <property type="entry name" value="fer2"/>
    <property type="match status" value="1"/>
</dbReference>
<dbReference type="InterPro" id="IPR050123">
    <property type="entry name" value="Prok_molybdopt-oxidoreductase"/>
</dbReference>
<dbReference type="InterPro" id="IPR019574">
    <property type="entry name" value="NADH_UbQ_OxRdtase_Gsu_4Fe4S-bd"/>
</dbReference>
<dbReference type="PROSITE" id="PS51839">
    <property type="entry name" value="4FE4S_HC3"/>
    <property type="match status" value="1"/>
</dbReference>
<dbReference type="GO" id="GO:0008137">
    <property type="term" value="F:NADH dehydrogenase (ubiquinone) activity"/>
    <property type="evidence" value="ECO:0007669"/>
    <property type="project" value="UniProtKB-UniRule"/>
</dbReference>
<name>D0L257_HALNC</name>
<dbReference type="GO" id="GO:0042773">
    <property type="term" value="P:ATP synthesis coupled electron transport"/>
    <property type="evidence" value="ECO:0007669"/>
    <property type="project" value="InterPro"/>
</dbReference>
<dbReference type="Pfam" id="PF00384">
    <property type="entry name" value="Molybdopterin"/>
    <property type="match status" value="1"/>
</dbReference>
<feature type="domain" description="4Fe-4S Mo/W bis-MGD-type" evidence="13">
    <location>
        <begin position="221"/>
        <end position="277"/>
    </location>
</feature>
<evidence type="ECO:0000256" key="2">
    <source>
        <dbReference type="ARBA" id="ARBA00005404"/>
    </source>
</evidence>
<dbReference type="GO" id="GO:0016651">
    <property type="term" value="F:oxidoreductase activity, acting on NAD(P)H"/>
    <property type="evidence" value="ECO:0007669"/>
    <property type="project" value="InterPro"/>
</dbReference>
<keyword evidence="16" id="KW-1185">Reference proteome</keyword>
<dbReference type="Pfam" id="PF22117">
    <property type="entry name" value="Fer4_Nqo3"/>
    <property type="match status" value="1"/>
</dbReference>
<keyword evidence="7 11" id="KW-0411">Iron-sulfur</keyword>
<dbReference type="eggNOG" id="COG1034">
    <property type="taxonomic scope" value="Bacteria"/>
</dbReference>
<dbReference type="PROSITE" id="PS00641">
    <property type="entry name" value="COMPLEX1_75K_1"/>
    <property type="match status" value="1"/>
</dbReference>
<dbReference type="SUPFAM" id="SSF53706">
    <property type="entry name" value="Formate dehydrogenase/DMSO reductase, domains 1-3"/>
    <property type="match status" value="1"/>
</dbReference>
<keyword evidence="11" id="KW-0001">2Fe-2S</keyword>
<dbReference type="PANTHER" id="PTHR43105:SF13">
    <property type="entry name" value="NADH-UBIQUINONE OXIDOREDUCTASE 75 KDA SUBUNIT, MITOCHONDRIAL"/>
    <property type="match status" value="1"/>
</dbReference>
<organism evidence="15 16">
    <name type="scientific">Halothiobacillus neapolitanus (strain ATCC 23641 / DSM 15147 / CIP 104769 / NCIMB 8539 / c2)</name>
    <name type="common">Thiobacillus neapolitanus</name>
    <dbReference type="NCBI Taxonomy" id="555778"/>
    <lineage>
        <taxon>Bacteria</taxon>
        <taxon>Pseudomonadati</taxon>
        <taxon>Pseudomonadota</taxon>
        <taxon>Gammaproteobacteria</taxon>
        <taxon>Chromatiales</taxon>
        <taxon>Halothiobacillaceae</taxon>
        <taxon>Halothiobacillus</taxon>
    </lineage>
</organism>
<evidence type="ECO:0000256" key="6">
    <source>
        <dbReference type="ARBA" id="ARBA00023004"/>
    </source>
</evidence>
<evidence type="ECO:0000313" key="15">
    <source>
        <dbReference type="EMBL" id="ACX96780.1"/>
    </source>
</evidence>
<dbReference type="HOGENOM" id="CLU_000422_11_6_6"/>
<dbReference type="InterPro" id="IPR006963">
    <property type="entry name" value="Mopterin_OxRdtase_4Fe-4S_dom"/>
</dbReference>
<comment type="cofactor">
    <cofactor evidence="11">
        <name>[2Fe-2S] cluster</name>
        <dbReference type="ChEBI" id="CHEBI:190135"/>
    </cofactor>
    <text evidence="11">Binds 1 [2Fe-2S] cluster per subunit.</text>
</comment>
<dbReference type="SMART" id="SM00929">
    <property type="entry name" value="NADH-G_4Fe-4S_3"/>
    <property type="match status" value="1"/>
</dbReference>
<feature type="domain" description="2Fe-2S ferredoxin-type" evidence="12">
    <location>
        <begin position="6"/>
        <end position="84"/>
    </location>
</feature>
<dbReference type="InterPro" id="IPR054351">
    <property type="entry name" value="NADH_UbQ_OxRdtase_ferredoxin"/>
</dbReference>
<keyword evidence="5 11" id="KW-1278">Translocase</keyword>
<dbReference type="InterPro" id="IPR010228">
    <property type="entry name" value="NADH_UbQ_OxRdtase_Gsu"/>
</dbReference>
<dbReference type="KEGG" id="hna:Hneap_1958"/>
<evidence type="ECO:0000259" key="12">
    <source>
        <dbReference type="PROSITE" id="PS51085"/>
    </source>
</evidence>
<dbReference type="EMBL" id="CP001801">
    <property type="protein sequence ID" value="ACX96780.1"/>
    <property type="molecule type" value="Genomic_DNA"/>
</dbReference>
<keyword evidence="11" id="KW-0874">Quinone</keyword>
<dbReference type="PROSITE" id="PS00642">
    <property type="entry name" value="COMPLEX1_75K_2"/>
    <property type="match status" value="1"/>
</dbReference>
<evidence type="ECO:0000256" key="4">
    <source>
        <dbReference type="ARBA" id="ARBA00022723"/>
    </source>
</evidence>
<dbReference type="GO" id="GO:0051539">
    <property type="term" value="F:4 iron, 4 sulfur cluster binding"/>
    <property type="evidence" value="ECO:0007669"/>
    <property type="project" value="UniProtKB-KW"/>
</dbReference>
<evidence type="ECO:0000256" key="10">
    <source>
        <dbReference type="ARBA" id="ARBA00047712"/>
    </source>
</evidence>
<dbReference type="Gene3D" id="3.40.50.740">
    <property type="match status" value="2"/>
</dbReference>
<dbReference type="Gene3D" id="3.10.20.740">
    <property type="match status" value="1"/>
</dbReference>
<proteinExistence type="inferred from homology"/>
<feature type="domain" description="4Fe-4S His(Cys)3-ligated-type" evidence="14">
    <location>
        <begin position="84"/>
        <end position="123"/>
    </location>
</feature>
<comment type="similarity">
    <text evidence="2 11">Belongs to the complex I 75 kDa subunit family.</text>
</comment>
<dbReference type="SUPFAM" id="SSF54862">
    <property type="entry name" value="4Fe-4S ferredoxins"/>
    <property type="match status" value="1"/>
</dbReference>
<dbReference type="InterPro" id="IPR036010">
    <property type="entry name" value="2Fe-2S_ferredoxin-like_sf"/>
</dbReference>
<dbReference type="GO" id="GO:0051537">
    <property type="term" value="F:2 iron, 2 sulfur cluster binding"/>
    <property type="evidence" value="ECO:0007669"/>
    <property type="project" value="UniProtKB-UniRule"/>
</dbReference>
<dbReference type="PROSITE" id="PS00643">
    <property type="entry name" value="COMPLEX1_75K_3"/>
    <property type="match status" value="1"/>
</dbReference>
<evidence type="ECO:0000256" key="3">
    <source>
        <dbReference type="ARBA" id="ARBA00022485"/>
    </source>
</evidence>
<dbReference type="Pfam" id="PF22151">
    <property type="entry name" value="Fer4_NDSU1"/>
    <property type="match status" value="1"/>
</dbReference>
<comment type="catalytic activity">
    <reaction evidence="10 11">
        <text>a quinone + NADH + 5 H(+)(in) = a quinol + NAD(+) + 4 H(+)(out)</text>
        <dbReference type="Rhea" id="RHEA:57888"/>
        <dbReference type="ChEBI" id="CHEBI:15378"/>
        <dbReference type="ChEBI" id="CHEBI:24646"/>
        <dbReference type="ChEBI" id="CHEBI:57540"/>
        <dbReference type="ChEBI" id="CHEBI:57945"/>
        <dbReference type="ChEBI" id="CHEBI:132124"/>
    </reaction>
</comment>
<evidence type="ECO:0000313" key="16">
    <source>
        <dbReference type="Proteomes" id="UP000009102"/>
    </source>
</evidence>
<dbReference type="NCBIfam" id="TIGR01973">
    <property type="entry name" value="NuoG"/>
    <property type="match status" value="1"/>
</dbReference>
<dbReference type="FunFam" id="3.30.70.20:FF:000002">
    <property type="entry name" value="NADH-ubiquinone oxidoreductase 75 kDa subunit"/>
    <property type="match status" value="1"/>
</dbReference>
<keyword evidence="3 11" id="KW-0004">4Fe-4S</keyword>
<accession>D0L257</accession>
<dbReference type="Gene3D" id="3.30.70.20">
    <property type="match status" value="1"/>
</dbReference>
<keyword evidence="8 11" id="KW-0520">NAD</keyword>
<dbReference type="GO" id="GO:0048038">
    <property type="term" value="F:quinone binding"/>
    <property type="evidence" value="ECO:0007669"/>
    <property type="project" value="UniProtKB-UniRule"/>
</dbReference>
<dbReference type="PROSITE" id="PS51669">
    <property type="entry name" value="4FE4S_MOW_BIS_MGD"/>
    <property type="match status" value="1"/>
</dbReference>
<sequence>MSIHDDLITIEVDGLPLKGRKGDMLIEVTDQAGINIPRFCYHRKLSIAANCRMCLVEVARAPKPLPACSTPISEGMKVQTRSPKALAAQRATMEFLLINHPLDCPICDQGGECELQDLAMGYGEGVGQYSEVKRVVKDKDIGPLIATDMTRCIHCTRCVRFGEEIAGLKELGVVGRSDHMEIGTYIAKSVTSELSGNVIDLCPVGALTAKPSRYTARPWELVQQAHISTHDAFGSNLYLHTRDGQVMRTVPRDNDLINETWLSDRDRYAYTGLFTEDRLAQPMIKRDGQWHATDWDTALALVAEKIQGIVQQQGAQALGGLISPNSSLEELYLFQKIIRGMGSNNVDHRLRQTDFSADAGDPVMPWFGIDIAQISQLKSVLVIGGSIREDIPLFGHRLRMAALTKRARIHVVYPVKESLTFSAAQWACAPDGGLLDVLIALSRASGVTLPEGLTESAPVDTELCTQILADLKKGANTAIFLGHLAQNDPQYGAIRYLAGRLSKALDVSLGILPQGGNQPGAWLAGAVPHRLAGGQAAVGSGANAQTLLQSPKPAMLLCGIDPDLDTQAGAEALDRLRAAECVVSLVSHLTPSQLEFADILLPIGTAVESAGTWVNGEGRWQPQRGIVRSWAQSRPGWKVLRVLGNLLDLSGFDFMDAAEVRAEVQSQCAQVSLSNESDVLGAVRPATAPSADGWVRIAPVAMYAVDGVIRRAKPLQVTDLANKQRHCLVNPADAAQQNWDEGSVVTITQSGCSTEMTVKFDDSVPQGALLIYVSEASVALPAIGGLVEVSREVVAC</sequence>
<dbReference type="GO" id="GO:0016020">
    <property type="term" value="C:membrane"/>
    <property type="evidence" value="ECO:0007669"/>
    <property type="project" value="InterPro"/>
</dbReference>
<dbReference type="STRING" id="555778.Hneap_1958"/>
<keyword evidence="6 11" id="KW-0408">Iron</keyword>
<protein>
    <recommendedName>
        <fullName evidence="11">NADH-quinone oxidoreductase</fullName>
        <ecNumber evidence="11">7.1.1.-</ecNumber>
    </recommendedName>
</protein>
<dbReference type="FunFam" id="3.10.20.740:FF:000001">
    <property type="entry name" value="NADH-quinone oxidoreductase subunit G"/>
    <property type="match status" value="1"/>
</dbReference>